<reference evidence="2" key="1">
    <citation type="submission" date="2016-10" db="EMBL/GenBank/DDBJ databases">
        <authorList>
            <person name="Varghese N."/>
            <person name="Submissions S."/>
        </authorList>
    </citation>
    <scope>NUCLEOTIDE SEQUENCE [LARGE SCALE GENOMIC DNA]</scope>
    <source>
        <strain evidence="2">GAS369</strain>
    </source>
</reference>
<keyword evidence="2" id="KW-1185">Reference proteome</keyword>
<gene>
    <name evidence="1" type="ORF">SAMN05444158_2413</name>
</gene>
<dbReference type="Proteomes" id="UP000243904">
    <property type="component" value="Chromosome I"/>
</dbReference>
<sequence length="54" mass="6007">MPGIVADFLPPFCQPATPVGMWAAAFVVAADTLRLHRENSLNFLQEKDSIYDEI</sequence>
<organism evidence="1 2">
    <name type="scientific">Bradyrhizobium canariense</name>
    <dbReference type="NCBI Taxonomy" id="255045"/>
    <lineage>
        <taxon>Bacteria</taxon>
        <taxon>Pseudomonadati</taxon>
        <taxon>Pseudomonadota</taxon>
        <taxon>Alphaproteobacteria</taxon>
        <taxon>Hyphomicrobiales</taxon>
        <taxon>Nitrobacteraceae</taxon>
        <taxon>Bradyrhizobium</taxon>
    </lineage>
</organism>
<accession>A0A1H1T616</accession>
<evidence type="ECO:0000313" key="1">
    <source>
        <dbReference type="EMBL" id="SDS55456.1"/>
    </source>
</evidence>
<name>A0A1H1T616_9BRAD</name>
<proteinExistence type="predicted"/>
<dbReference type="AlphaFoldDB" id="A0A1H1T616"/>
<protein>
    <submittedName>
        <fullName evidence="1">Uncharacterized protein</fullName>
    </submittedName>
</protein>
<dbReference type="RefSeq" id="WP_157809821.1">
    <property type="nucleotide sequence ID" value="NZ_LT629750.1"/>
</dbReference>
<dbReference type="EMBL" id="LT629750">
    <property type="protein sequence ID" value="SDS55456.1"/>
    <property type="molecule type" value="Genomic_DNA"/>
</dbReference>
<evidence type="ECO:0000313" key="2">
    <source>
        <dbReference type="Proteomes" id="UP000243904"/>
    </source>
</evidence>